<evidence type="ECO:0000259" key="2">
    <source>
        <dbReference type="Pfam" id="PF13635"/>
    </source>
</evidence>
<protein>
    <recommendedName>
        <fullName evidence="5">Archaeal ATPase</fullName>
    </recommendedName>
</protein>
<keyword evidence="4" id="KW-1185">Reference proteome</keyword>
<comment type="caution">
    <text evidence="3">The sequence shown here is derived from an EMBL/GenBank/DDBJ whole genome shotgun (WGS) entry which is preliminary data.</text>
</comment>
<dbReference type="SUPFAM" id="SSF52540">
    <property type="entry name" value="P-loop containing nucleoside triphosphate hydrolases"/>
    <property type="match status" value="1"/>
</dbReference>
<feature type="domain" description="DUF4143" evidence="2">
    <location>
        <begin position="196"/>
        <end position="342"/>
    </location>
</feature>
<dbReference type="PATRIC" id="fig|49547.3.peg.1894"/>
<dbReference type="Pfam" id="PF13173">
    <property type="entry name" value="AAA_14"/>
    <property type="match status" value="1"/>
</dbReference>
<accession>A0A165Z9B8</accession>
<name>A0A165Z9B8_9EURY</name>
<dbReference type="OrthoDB" id="371918at2157"/>
<evidence type="ECO:0008006" key="5">
    <source>
        <dbReference type="Google" id="ProtNLM"/>
    </source>
</evidence>
<gene>
    <name evidence="3" type="ORF">MBCUR_17940</name>
</gene>
<dbReference type="AlphaFoldDB" id="A0A165Z9B8"/>
<evidence type="ECO:0000313" key="3">
    <source>
        <dbReference type="EMBL" id="KZX10423.1"/>
    </source>
</evidence>
<dbReference type="EMBL" id="LWMV01000213">
    <property type="protein sequence ID" value="KZX10423.1"/>
    <property type="molecule type" value="Genomic_DNA"/>
</dbReference>
<sequence>MIKRELYLKKIRSSIGKDIIKVLTGIRRCGKSSILYLIIEELIEKGINKDNIILINFESAKHSDINSSTKLNKLIENLTHGLKGRVYLFFDEVQNVKDWEKSINSYRIDLDVEIFITGSNANLLSGELATFIAGRYIEVKIYPFSFKEILKLNKDKDDRKVFMEYLKYGGMPLIIQLNQNEKIDYLRDLYNSIILKDIVYRNNIREVDLFDKLIKFLMDNIGQTFSAESISKYFKNENRIVSRDTIYNYLIYLQDACLIHKVQREDLIGKKILKINEKYYFTDHGFNETIAGKNIKKIGQILENIVYMEFLRRGYEIYVGKLNGWEVDFICKTYKKTVYVQVSYLLASRKTIEREFNSLLKIKDNHEKIIITMDEVDFSQNGIKHFNIIDFLKSNDF</sequence>
<evidence type="ECO:0000259" key="1">
    <source>
        <dbReference type="Pfam" id="PF13173"/>
    </source>
</evidence>
<dbReference type="InterPro" id="IPR041682">
    <property type="entry name" value="AAA_14"/>
</dbReference>
<dbReference type="PANTHER" id="PTHR33295">
    <property type="entry name" value="ATPASE"/>
    <property type="match status" value="1"/>
</dbReference>
<evidence type="ECO:0000313" key="4">
    <source>
        <dbReference type="Proteomes" id="UP000077245"/>
    </source>
</evidence>
<dbReference type="InterPro" id="IPR027417">
    <property type="entry name" value="P-loop_NTPase"/>
</dbReference>
<reference evidence="3 4" key="1">
    <citation type="submission" date="2016-04" db="EMBL/GenBank/DDBJ databases">
        <title>Genome sequence of Methanobrevibacter curvatus DSM 11111.</title>
        <authorList>
            <person name="Poehlein A."/>
            <person name="Seedorf H."/>
            <person name="Daniel R."/>
        </authorList>
    </citation>
    <scope>NUCLEOTIDE SEQUENCE [LARGE SCALE GENOMIC DNA]</scope>
    <source>
        <strain evidence="3 4">DSM 11111</strain>
    </source>
</reference>
<proteinExistence type="predicted"/>
<dbReference type="PANTHER" id="PTHR33295:SF20">
    <property type="entry name" value="ATPASE"/>
    <property type="match status" value="1"/>
</dbReference>
<dbReference type="Proteomes" id="UP000077245">
    <property type="component" value="Unassembled WGS sequence"/>
</dbReference>
<feature type="domain" description="AAA" evidence="1">
    <location>
        <begin position="20"/>
        <end position="150"/>
    </location>
</feature>
<dbReference type="RefSeq" id="WP_067092559.1">
    <property type="nucleotide sequence ID" value="NZ_LWMV01000213.1"/>
</dbReference>
<organism evidence="3 4">
    <name type="scientific">Methanobrevibacter curvatus</name>
    <dbReference type="NCBI Taxonomy" id="49547"/>
    <lineage>
        <taxon>Archaea</taxon>
        <taxon>Methanobacteriati</taxon>
        <taxon>Methanobacteriota</taxon>
        <taxon>Methanomada group</taxon>
        <taxon>Methanobacteria</taxon>
        <taxon>Methanobacteriales</taxon>
        <taxon>Methanobacteriaceae</taxon>
        <taxon>Methanobrevibacter</taxon>
    </lineage>
</organism>
<dbReference type="Pfam" id="PF13635">
    <property type="entry name" value="DUF4143"/>
    <property type="match status" value="1"/>
</dbReference>
<dbReference type="InterPro" id="IPR025420">
    <property type="entry name" value="DUF4143"/>
</dbReference>